<feature type="region of interest" description="Disordered" evidence="10">
    <location>
        <begin position="294"/>
        <end position="320"/>
    </location>
</feature>
<gene>
    <name evidence="13" type="primary">GABBR1</name>
</gene>
<reference evidence="13" key="2">
    <citation type="submission" date="2025-08" db="UniProtKB">
        <authorList>
            <consortium name="Ensembl"/>
        </authorList>
    </citation>
    <scope>IDENTIFICATION</scope>
</reference>
<dbReference type="OMA" id="CESTHNT"/>
<keyword evidence="7" id="KW-0675">Receptor</keyword>
<evidence type="ECO:0000313" key="14">
    <source>
        <dbReference type="Proteomes" id="UP000016666"/>
    </source>
</evidence>
<keyword evidence="6 11" id="KW-0472">Membrane</keyword>
<reference evidence="13" key="3">
    <citation type="submission" date="2025-09" db="UniProtKB">
        <authorList>
            <consortium name="Ensembl"/>
        </authorList>
    </citation>
    <scope>IDENTIFICATION</scope>
</reference>
<evidence type="ECO:0000256" key="1">
    <source>
        <dbReference type="ARBA" id="ARBA00004141"/>
    </source>
</evidence>
<evidence type="ECO:0000256" key="5">
    <source>
        <dbReference type="ARBA" id="ARBA00023040"/>
    </source>
</evidence>
<evidence type="ECO:0000256" key="7">
    <source>
        <dbReference type="ARBA" id="ARBA00023170"/>
    </source>
</evidence>
<feature type="transmembrane region" description="Helical" evidence="11">
    <location>
        <begin position="261"/>
        <end position="283"/>
    </location>
</feature>
<dbReference type="GeneTree" id="ENSGT00940000157642"/>
<protein>
    <submittedName>
        <fullName evidence="13">Gamma-aminobutyric acid type B receptor subunit 1</fullName>
    </submittedName>
</protein>
<evidence type="ECO:0000256" key="3">
    <source>
        <dbReference type="ARBA" id="ARBA00022692"/>
    </source>
</evidence>
<keyword evidence="14" id="KW-1185">Reference proteome</keyword>
<dbReference type="PANTHER" id="PTHR10519:SF77">
    <property type="entry name" value="GAMMA-AMINOBUTYRIC ACID TYPE B RECEPTOR SUBUNIT 1"/>
    <property type="match status" value="1"/>
</dbReference>
<dbReference type="PROSITE" id="PS50259">
    <property type="entry name" value="G_PROTEIN_RECEP_F3_4"/>
    <property type="match status" value="1"/>
</dbReference>
<dbReference type="InterPro" id="IPR002455">
    <property type="entry name" value="GPCR3_GABA-B"/>
</dbReference>
<dbReference type="GO" id="GO:0004965">
    <property type="term" value="F:G protein-coupled GABA receptor activity"/>
    <property type="evidence" value="ECO:0007669"/>
    <property type="project" value="Ensembl"/>
</dbReference>
<sequence length="415" mass="45836">MFTKIWWVHTVFTKKEEKKEKRKVRGGPEEGVGDCRGAVLTLRAPVPPKQTLEPWKLYATVGLLVGLDVVTLIIWQIVDPLHRTIEVGVVWKELLRALLGGGCSRQRGDAQSSGVLLGGCSQHQGTAGGKFTALRGGAMASGCCWGAQGGPTAKAPPPMCPLLPLPPQEFTKEEPKTDTDVSILPQLEHCSSTKMNTWLGIFYGFKGLLLLLGIFLAYETKSVSTEKINDHRAVGMAIYNVAVLCLITAPVTMILSSQQDAAFAFASLAVVFSSYITLVVLFVPKMRRLITRGEWQSEQQDTMKTGSSTNNNEEEKSRLLEKENRELEKIIAEKEERVSELRQQLQDRQQLRSRRRSSNPSREADNHFAPGLGAAPTPAPFYQPNLPLVRCLVSEQADKLGRGNCDGSRVHLLYK</sequence>
<dbReference type="Pfam" id="PF00003">
    <property type="entry name" value="7tm_3"/>
    <property type="match status" value="1"/>
</dbReference>
<feature type="region of interest" description="Disordered" evidence="10">
    <location>
        <begin position="342"/>
        <end position="376"/>
    </location>
</feature>
<evidence type="ECO:0000313" key="13">
    <source>
        <dbReference type="Ensembl" id="ENSAPLP00000024819.1"/>
    </source>
</evidence>
<accession>A0A493TG48</accession>
<feature type="compositionally biased region" description="Polar residues" evidence="10">
    <location>
        <begin position="294"/>
        <end position="309"/>
    </location>
</feature>
<evidence type="ECO:0000256" key="8">
    <source>
        <dbReference type="ARBA" id="ARBA00023180"/>
    </source>
</evidence>
<keyword evidence="3 11" id="KW-0812">Transmembrane</keyword>
<organism evidence="13 14">
    <name type="scientific">Anas platyrhynchos platyrhynchos</name>
    <name type="common">Northern mallard</name>
    <dbReference type="NCBI Taxonomy" id="8840"/>
    <lineage>
        <taxon>Eukaryota</taxon>
        <taxon>Metazoa</taxon>
        <taxon>Chordata</taxon>
        <taxon>Craniata</taxon>
        <taxon>Vertebrata</taxon>
        <taxon>Euteleostomi</taxon>
        <taxon>Archelosauria</taxon>
        <taxon>Archosauria</taxon>
        <taxon>Dinosauria</taxon>
        <taxon>Saurischia</taxon>
        <taxon>Theropoda</taxon>
        <taxon>Coelurosauria</taxon>
        <taxon>Aves</taxon>
        <taxon>Neognathae</taxon>
        <taxon>Galloanserae</taxon>
        <taxon>Anseriformes</taxon>
        <taxon>Anatidae</taxon>
        <taxon>Anatinae</taxon>
        <taxon>Anas</taxon>
    </lineage>
</organism>
<feature type="transmembrane region" description="Helical" evidence="11">
    <location>
        <begin position="237"/>
        <end position="255"/>
    </location>
</feature>
<dbReference type="AlphaFoldDB" id="A0A493TG48"/>
<dbReference type="GO" id="GO:1902712">
    <property type="term" value="C:G protein-coupled GABA receptor complex"/>
    <property type="evidence" value="ECO:0007669"/>
    <property type="project" value="Ensembl"/>
</dbReference>
<evidence type="ECO:0000256" key="4">
    <source>
        <dbReference type="ARBA" id="ARBA00022989"/>
    </source>
</evidence>
<dbReference type="GO" id="GO:0007193">
    <property type="term" value="P:adenylate cyclase-inhibiting G protein-coupled receptor signaling pathway"/>
    <property type="evidence" value="ECO:0007669"/>
    <property type="project" value="Ensembl"/>
</dbReference>
<keyword evidence="8" id="KW-0325">Glycoprotein</keyword>
<evidence type="ECO:0000256" key="10">
    <source>
        <dbReference type="SAM" id="MobiDB-lite"/>
    </source>
</evidence>
<dbReference type="GO" id="GO:0007214">
    <property type="term" value="P:gamma-aminobutyric acid signaling pathway"/>
    <property type="evidence" value="ECO:0007669"/>
    <property type="project" value="Ensembl"/>
</dbReference>
<keyword evidence="9" id="KW-0807">Transducer</keyword>
<feature type="transmembrane region" description="Helical" evidence="11">
    <location>
        <begin position="197"/>
        <end position="217"/>
    </location>
</feature>
<comment type="subcellular location">
    <subcellularLocation>
        <location evidence="1">Membrane</location>
        <topology evidence="1">Multi-pass membrane protein</topology>
    </subcellularLocation>
</comment>
<dbReference type="GO" id="GO:0038039">
    <property type="term" value="C:G protein-coupled receptor heterodimeric complex"/>
    <property type="evidence" value="ECO:0007669"/>
    <property type="project" value="Ensembl"/>
</dbReference>
<keyword evidence="5" id="KW-0297">G-protein coupled receptor</keyword>
<evidence type="ECO:0000256" key="11">
    <source>
        <dbReference type="SAM" id="Phobius"/>
    </source>
</evidence>
<dbReference type="STRING" id="8840.ENSAPLP00000024819"/>
<feature type="domain" description="G-protein coupled receptors family 3 profile" evidence="12">
    <location>
        <begin position="1"/>
        <end position="305"/>
    </location>
</feature>
<keyword evidence="4 11" id="KW-1133">Transmembrane helix</keyword>
<evidence type="ECO:0000256" key="9">
    <source>
        <dbReference type="ARBA" id="ARBA00023224"/>
    </source>
</evidence>
<dbReference type="Proteomes" id="UP000016666">
    <property type="component" value="Unassembled WGS sequence"/>
</dbReference>
<comment type="similarity">
    <text evidence="2">Belongs to the G-protein coupled receptor 3 family. GABA-B receptor subfamily.</text>
</comment>
<name>A0A493TG48_ANAPP</name>
<dbReference type="PANTHER" id="PTHR10519">
    <property type="entry name" value="GABA-B RECEPTOR"/>
    <property type="match status" value="1"/>
</dbReference>
<dbReference type="Ensembl" id="ENSAPLT00000031744.1">
    <property type="protein sequence ID" value="ENSAPLP00000024819.1"/>
    <property type="gene ID" value="ENSAPLG00000030492.1"/>
</dbReference>
<proteinExistence type="inferred from homology"/>
<evidence type="ECO:0000259" key="12">
    <source>
        <dbReference type="PROSITE" id="PS50259"/>
    </source>
</evidence>
<evidence type="ECO:0000256" key="2">
    <source>
        <dbReference type="ARBA" id="ARBA00008991"/>
    </source>
</evidence>
<evidence type="ECO:0000256" key="6">
    <source>
        <dbReference type="ARBA" id="ARBA00023136"/>
    </source>
</evidence>
<reference evidence="14" key="1">
    <citation type="submission" date="2017-10" db="EMBL/GenBank/DDBJ databases">
        <title>A new Pekin duck reference genome.</title>
        <authorList>
            <person name="Hou Z.-C."/>
            <person name="Zhou Z.-K."/>
            <person name="Zhu F."/>
            <person name="Hou S.-S."/>
        </authorList>
    </citation>
    <scope>NUCLEOTIDE SEQUENCE [LARGE SCALE GENOMIC DNA]</scope>
</reference>
<dbReference type="InterPro" id="IPR017978">
    <property type="entry name" value="GPCR_3_C"/>
</dbReference>